<dbReference type="OrthoDB" id="5243187at2"/>
<dbReference type="Pfam" id="PF02036">
    <property type="entry name" value="SCP2"/>
    <property type="match status" value="1"/>
</dbReference>
<feature type="domain" description="SCP2" evidence="1">
    <location>
        <begin position="109"/>
        <end position="196"/>
    </location>
</feature>
<name>A0A553Z1V1_9ACTN</name>
<dbReference type="AlphaFoldDB" id="A0A553Z1V1"/>
<organism evidence="2 3">
    <name type="scientific">Streptomyces benahoarensis</name>
    <dbReference type="NCBI Taxonomy" id="2595054"/>
    <lineage>
        <taxon>Bacteria</taxon>
        <taxon>Bacillati</taxon>
        <taxon>Actinomycetota</taxon>
        <taxon>Actinomycetes</taxon>
        <taxon>Kitasatosporales</taxon>
        <taxon>Streptomycetaceae</taxon>
        <taxon>Streptomyces</taxon>
    </lineage>
</organism>
<sequence length="201" mass="21360">MTEASGTAADSAAVGRVTRCDQGCCCLPCAPPRNLAYQWNLPIGREFSVADDVRDRLAELDFAGVTPEEFAGIVKGFSARQITEIATGELRARVLGEIFGRMGEQFRPAAAGELRALIRWRITGESEAVYETAIADGSCTVTEGRSAADARLTLVMGDAAFLKLVSGNGNPVTMFLTRKITASGDLALAAGLHRYFDIPAA</sequence>
<evidence type="ECO:0000313" key="2">
    <source>
        <dbReference type="EMBL" id="TSB35243.1"/>
    </source>
</evidence>
<keyword evidence="3" id="KW-1185">Reference proteome</keyword>
<reference evidence="2 3" key="1">
    <citation type="submission" date="2019-07" db="EMBL/GenBank/DDBJ databases">
        <title>Draft genome for Streptomyces benahoarensis MZ03-48.</title>
        <authorList>
            <person name="Gonzalez-Pimentel J.L."/>
        </authorList>
    </citation>
    <scope>NUCLEOTIDE SEQUENCE [LARGE SCALE GENOMIC DNA]</scope>
    <source>
        <strain evidence="2 3">MZ03-48</strain>
    </source>
</reference>
<accession>A0A553Z1V1</accession>
<dbReference type="EMBL" id="VKLS01000322">
    <property type="protein sequence ID" value="TSB35243.1"/>
    <property type="molecule type" value="Genomic_DNA"/>
</dbReference>
<dbReference type="Proteomes" id="UP000320888">
    <property type="component" value="Unassembled WGS sequence"/>
</dbReference>
<evidence type="ECO:0000259" key="1">
    <source>
        <dbReference type="Pfam" id="PF02036"/>
    </source>
</evidence>
<dbReference type="Gene3D" id="3.30.1050.10">
    <property type="entry name" value="SCP2 sterol-binding domain"/>
    <property type="match status" value="1"/>
</dbReference>
<dbReference type="SUPFAM" id="SSF55718">
    <property type="entry name" value="SCP-like"/>
    <property type="match status" value="1"/>
</dbReference>
<gene>
    <name evidence="2" type="ORF">FNZ23_21410</name>
</gene>
<dbReference type="InterPro" id="IPR036527">
    <property type="entry name" value="SCP2_sterol-bd_dom_sf"/>
</dbReference>
<protein>
    <submittedName>
        <fullName evidence="2">SCP2 sterol-binding domain-containing protein</fullName>
    </submittedName>
</protein>
<dbReference type="InterPro" id="IPR003033">
    <property type="entry name" value="SCP2_sterol-bd_dom"/>
</dbReference>
<comment type="caution">
    <text evidence="2">The sequence shown here is derived from an EMBL/GenBank/DDBJ whole genome shotgun (WGS) entry which is preliminary data.</text>
</comment>
<proteinExistence type="predicted"/>
<evidence type="ECO:0000313" key="3">
    <source>
        <dbReference type="Proteomes" id="UP000320888"/>
    </source>
</evidence>